<dbReference type="SUPFAM" id="SSF53098">
    <property type="entry name" value="Ribonuclease H-like"/>
    <property type="match status" value="1"/>
</dbReference>
<dbReference type="InterPro" id="IPR018320">
    <property type="entry name" value="DNA_polymerase_1"/>
</dbReference>
<dbReference type="GO" id="GO:0003677">
    <property type="term" value="F:DNA binding"/>
    <property type="evidence" value="ECO:0007669"/>
    <property type="project" value="UniProtKB-UniRule"/>
</dbReference>
<dbReference type="CDD" id="cd08637">
    <property type="entry name" value="DNA_pol_A_pol_I_C"/>
    <property type="match status" value="1"/>
</dbReference>
<keyword evidence="8 16" id="KW-0227">DNA damage</keyword>
<keyword evidence="7" id="KW-0540">Nuclease</keyword>
<dbReference type="GO" id="GO:0006261">
    <property type="term" value="P:DNA-templated DNA replication"/>
    <property type="evidence" value="ECO:0007669"/>
    <property type="project" value="UniProtKB-UniRule"/>
</dbReference>
<dbReference type="CDD" id="cd09898">
    <property type="entry name" value="H3TH_53EXO"/>
    <property type="match status" value="1"/>
</dbReference>
<name>A0AAE4Z6K4_9BACT</name>
<evidence type="ECO:0000256" key="8">
    <source>
        <dbReference type="ARBA" id="ARBA00022763"/>
    </source>
</evidence>
<dbReference type="Gene3D" id="1.20.1060.10">
    <property type="entry name" value="Taq DNA Polymerase, Chain T, domain 4"/>
    <property type="match status" value="1"/>
</dbReference>
<evidence type="ECO:0000256" key="2">
    <source>
        <dbReference type="ARBA" id="ARBA00012417"/>
    </source>
</evidence>
<evidence type="ECO:0000313" key="20">
    <source>
        <dbReference type="EMBL" id="NIR73662.1"/>
    </source>
</evidence>
<dbReference type="InterPro" id="IPR002562">
    <property type="entry name" value="3'-5'_exonuclease_dom"/>
</dbReference>
<comment type="similarity">
    <text evidence="1 16">Belongs to the DNA polymerase type-A family.</text>
</comment>
<organism evidence="20 21">
    <name type="scientific">Candidatus Kutchimonas denitrificans</name>
    <dbReference type="NCBI Taxonomy" id="3056748"/>
    <lineage>
        <taxon>Bacteria</taxon>
        <taxon>Pseudomonadati</taxon>
        <taxon>Gemmatimonadota</taxon>
        <taxon>Gemmatimonadia</taxon>
        <taxon>Candidatus Palauibacterales</taxon>
        <taxon>Candidatus Palauibacteraceae</taxon>
        <taxon>Candidatus Kutchimonas</taxon>
    </lineage>
</organism>
<dbReference type="InterPro" id="IPR012337">
    <property type="entry name" value="RNaseH-like_sf"/>
</dbReference>
<evidence type="ECO:0000256" key="7">
    <source>
        <dbReference type="ARBA" id="ARBA00022722"/>
    </source>
</evidence>
<dbReference type="Gene3D" id="3.40.50.1010">
    <property type="entry name" value="5'-nuclease"/>
    <property type="match status" value="1"/>
</dbReference>
<dbReference type="InterPro" id="IPR008918">
    <property type="entry name" value="HhH2"/>
</dbReference>
<dbReference type="FunFam" id="1.10.150.20:FF:000002">
    <property type="entry name" value="DNA polymerase I"/>
    <property type="match status" value="1"/>
</dbReference>
<dbReference type="InterPro" id="IPR036279">
    <property type="entry name" value="5-3_exonuclease_C_sf"/>
</dbReference>
<feature type="domain" description="5'-3' exonuclease" evidence="18">
    <location>
        <begin position="5"/>
        <end position="276"/>
    </location>
</feature>
<sequence>MPKADKGTVFLIDGHALVYRAFYAMISRPLRTSRGENTSAPWGIVQFIRKVLAERNPDYLGFIFDAGGEETFRHDLYEDYKATREKLDETLQEDFDTAMRRIRQILEGFDIPIIELEGYEADDVIGTLARQATEQGLQAVIVSGDKDFYQLIDGGVALLNPGRGGPAAVEEELVDESNAAERLGVPPDRVTDYLALVGDSSDNIPGVRGIGPKTAAKLIQQYGSLEEILAHADEVKGKRPREALQEHAEEARLSKELVTIRKDVPVQLRLDDLQVGWPDRERLRDLFLELEFHSLVREYAEEEPPPEAAEAEEATGYETITDAARVADLAEEARGAGRLALDVRTATRYGGPPVGLAIAIEPGRAQYLPLAHAAARDGELALDDSREADAGNLPPLADPDMRPLAQLLADDGVTLIGHDLKRALLALEADGIELEGPRRDVMIESYCLDPGRRQHDLETLVLEEFGRKLTGYEEVCGKGKSEISFSAVPIDRAAAFAAERADSTLRIDERLTRQLDDFGLRKLFDEIEMPLMPVLADMERAGIAIDRDFFAGMAVRIDRELKLVEEEIYKLAGREFNINSPLQLREILFDQLELPVKKRTKTGPSTDAEVLEALAAEGHDIPRLLLEFRELAKLKSTYVDALPLIADPKTNRIHSSFNQTVTSTGRLSSSEPNLQNIPIRTVLGAEIRKGFVAGAGKLLLGADYSQIELRILAHLSGDPAFTEAFNAGRDVHRDTAALIFGVKSDAVTPAMRGQAKTVNFATIYGQGPMALARQLGITVKEAREFIESYFQRFPAIREYLQRQVETARDQGYVETLFGRRRYIPELNSKNPNIRGFGERVATNSPIQGTAADLIKLAMIRIHQQLRERESGARMILQVHDELLFELAEDELEEVTALVKKEMEGALELSVPIAVDMGVGHNWYETKSG</sequence>
<keyword evidence="5 16" id="KW-0548">Nucleotidyltransferase</keyword>
<dbReference type="Pfam" id="PF01367">
    <property type="entry name" value="5_3_exonuc"/>
    <property type="match status" value="1"/>
</dbReference>
<evidence type="ECO:0000256" key="11">
    <source>
        <dbReference type="ARBA" id="ARBA00022932"/>
    </source>
</evidence>
<dbReference type="SUPFAM" id="SSF47807">
    <property type="entry name" value="5' to 3' exonuclease, C-terminal subdomain"/>
    <property type="match status" value="1"/>
</dbReference>
<dbReference type="Gene3D" id="1.10.150.20">
    <property type="entry name" value="5' to 3' exonuclease, C-terminal subdomain"/>
    <property type="match status" value="2"/>
</dbReference>
<dbReference type="GO" id="GO:0003887">
    <property type="term" value="F:DNA-directed DNA polymerase activity"/>
    <property type="evidence" value="ECO:0007669"/>
    <property type="project" value="UniProtKB-UniRule"/>
</dbReference>
<dbReference type="Proteomes" id="UP000702544">
    <property type="component" value="Unassembled WGS sequence"/>
</dbReference>
<evidence type="ECO:0000259" key="17">
    <source>
        <dbReference type="SMART" id="SM00474"/>
    </source>
</evidence>
<dbReference type="Gene3D" id="3.30.420.10">
    <property type="entry name" value="Ribonuclease H-like superfamily/Ribonuclease H"/>
    <property type="match status" value="1"/>
</dbReference>
<dbReference type="InterPro" id="IPR002421">
    <property type="entry name" value="5-3_exonuclease"/>
</dbReference>
<dbReference type="GO" id="GO:0008408">
    <property type="term" value="F:3'-5' exonuclease activity"/>
    <property type="evidence" value="ECO:0007669"/>
    <property type="project" value="UniProtKB-UniRule"/>
</dbReference>
<comment type="catalytic activity">
    <reaction evidence="14 16">
        <text>DNA(n) + a 2'-deoxyribonucleoside 5'-triphosphate = DNA(n+1) + diphosphate</text>
        <dbReference type="Rhea" id="RHEA:22508"/>
        <dbReference type="Rhea" id="RHEA-COMP:17339"/>
        <dbReference type="Rhea" id="RHEA-COMP:17340"/>
        <dbReference type="ChEBI" id="CHEBI:33019"/>
        <dbReference type="ChEBI" id="CHEBI:61560"/>
        <dbReference type="ChEBI" id="CHEBI:173112"/>
        <dbReference type="EC" id="2.7.7.7"/>
    </reaction>
</comment>
<dbReference type="Pfam" id="PF02739">
    <property type="entry name" value="5_3_exonuc_N"/>
    <property type="match status" value="1"/>
</dbReference>
<comment type="caution">
    <text evidence="20">The sequence shown here is derived from an EMBL/GenBank/DDBJ whole genome shotgun (WGS) entry which is preliminary data.</text>
</comment>
<keyword evidence="9 16" id="KW-0378">Hydrolase</keyword>
<evidence type="ECO:0000256" key="3">
    <source>
        <dbReference type="ARBA" id="ARBA00020311"/>
    </source>
</evidence>
<dbReference type="EMBL" id="JAACAK010000009">
    <property type="protein sequence ID" value="NIR73662.1"/>
    <property type="molecule type" value="Genomic_DNA"/>
</dbReference>
<accession>A0AAE4Z6K4</accession>
<dbReference type="PROSITE" id="PS00447">
    <property type="entry name" value="DNA_POLYMERASE_A"/>
    <property type="match status" value="1"/>
</dbReference>
<evidence type="ECO:0000256" key="13">
    <source>
        <dbReference type="ARBA" id="ARBA00023204"/>
    </source>
</evidence>
<keyword evidence="4 16" id="KW-0808">Transferase</keyword>
<dbReference type="InterPro" id="IPR019760">
    <property type="entry name" value="DNA-dir_DNA_pol_A_CS"/>
</dbReference>
<keyword evidence="12 16" id="KW-0238">DNA-binding</keyword>
<protein>
    <recommendedName>
        <fullName evidence="3 15">DNA polymerase I</fullName>
        <ecNumber evidence="2 15">2.7.7.7</ecNumber>
    </recommendedName>
</protein>
<dbReference type="SUPFAM" id="SSF56672">
    <property type="entry name" value="DNA/RNA polymerases"/>
    <property type="match status" value="1"/>
</dbReference>
<dbReference type="SMART" id="SM00482">
    <property type="entry name" value="POLAc"/>
    <property type="match status" value="1"/>
</dbReference>
<feature type="domain" description="3'-5' exonuclease" evidence="17">
    <location>
        <begin position="317"/>
        <end position="516"/>
    </location>
</feature>
<dbReference type="InterPro" id="IPR029060">
    <property type="entry name" value="PIN-like_dom_sf"/>
</dbReference>
<evidence type="ECO:0000313" key="21">
    <source>
        <dbReference type="Proteomes" id="UP000702544"/>
    </source>
</evidence>
<dbReference type="FunFam" id="1.20.1060.10:FF:000001">
    <property type="entry name" value="DNA polymerase I"/>
    <property type="match status" value="1"/>
</dbReference>
<dbReference type="NCBIfam" id="NF004397">
    <property type="entry name" value="PRK05755.1"/>
    <property type="match status" value="1"/>
</dbReference>
<dbReference type="AlphaFoldDB" id="A0AAE4Z6K4"/>
<dbReference type="SUPFAM" id="SSF88723">
    <property type="entry name" value="PIN domain-like"/>
    <property type="match status" value="1"/>
</dbReference>
<dbReference type="NCBIfam" id="TIGR00593">
    <property type="entry name" value="pola"/>
    <property type="match status" value="1"/>
</dbReference>
<dbReference type="GO" id="GO:0008409">
    <property type="term" value="F:5'-3' exonuclease activity"/>
    <property type="evidence" value="ECO:0007669"/>
    <property type="project" value="UniProtKB-UniRule"/>
</dbReference>
<evidence type="ECO:0000256" key="14">
    <source>
        <dbReference type="ARBA" id="ARBA00049244"/>
    </source>
</evidence>
<dbReference type="InterPro" id="IPR002298">
    <property type="entry name" value="DNA_polymerase_A"/>
</dbReference>
<dbReference type="CDD" id="cd09859">
    <property type="entry name" value="PIN_53EXO"/>
    <property type="match status" value="1"/>
</dbReference>
<comment type="function">
    <text evidence="16">In addition to polymerase activity, this DNA polymerase exhibits 3'-5' and 5'-3' exonuclease activity.</text>
</comment>
<dbReference type="PANTHER" id="PTHR10133">
    <property type="entry name" value="DNA POLYMERASE I"/>
    <property type="match status" value="1"/>
</dbReference>
<keyword evidence="10 16" id="KW-0269">Exonuclease</keyword>
<dbReference type="SMART" id="SM00279">
    <property type="entry name" value="HhH2"/>
    <property type="match status" value="1"/>
</dbReference>
<dbReference type="Gene3D" id="3.30.70.370">
    <property type="match status" value="1"/>
</dbReference>
<evidence type="ECO:0000256" key="16">
    <source>
        <dbReference type="RuleBase" id="RU004460"/>
    </source>
</evidence>
<dbReference type="Pfam" id="PF00476">
    <property type="entry name" value="DNA_pol_A"/>
    <property type="match status" value="1"/>
</dbReference>
<gene>
    <name evidence="16 20" type="primary">polA</name>
    <name evidence="20" type="ORF">GWO12_00895</name>
</gene>
<dbReference type="FunFam" id="1.10.150.20:FF:000003">
    <property type="entry name" value="DNA polymerase I"/>
    <property type="match status" value="1"/>
</dbReference>
<proteinExistence type="inferred from homology"/>
<dbReference type="InterPro" id="IPR043502">
    <property type="entry name" value="DNA/RNA_pol_sf"/>
</dbReference>
<evidence type="ECO:0000259" key="19">
    <source>
        <dbReference type="SMART" id="SM00482"/>
    </source>
</evidence>
<dbReference type="SMART" id="SM00474">
    <property type="entry name" value="35EXOc"/>
    <property type="match status" value="1"/>
</dbReference>
<dbReference type="CDD" id="cd06139">
    <property type="entry name" value="DNA_polA_I_Ecoli_like_exo"/>
    <property type="match status" value="1"/>
</dbReference>
<evidence type="ECO:0000256" key="10">
    <source>
        <dbReference type="ARBA" id="ARBA00022839"/>
    </source>
</evidence>
<dbReference type="GO" id="GO:0006302">
    <property type="term" value="P:double-strand break repair"/>
    <property type="evidence" value="ECO:0007669"/>
    <property type="project" value="TreeGrafter"/>
</dbReference>
<dbReference type="Pfam" id="PF01612">
    <property type="entry name" value="DNA_pol_A_exo1"/>
    <property type="match status" value="1"/>
</dbReference>
<feature type="domain" description="DNA-directed DNA polymerase family A palm" evidence="19">
    <location>
        <begin position="684"/>
        <end position="890"/>
    </location>
</feature>
<keyword evidence="13 16" id="KW-0234">DNA repair</keyword>
<dbReference type="InterPro" id="IPR036397">
    <property type="entry name" value="RNaseH_sf"/>
</dbReference>
<evidence type="ECO:0000259" key="18">
    <source>
        <dbReference type="SMART" id="SM00475"/>
    </source>
</evidence>
<dbReference type="InterPro" id="IPR020045">
    <property type="entry name" value="DNA_polI_H3TH"/>
</dbReference>
<reference evidence="20 21" key="1">
    <citation type="submission" date="2020-01" db="EMBL/GenBank/DDBJ databases">
        <title>Genomes assembled from Gulf of Kutch pelagic sediment metagenomes.</title>
        <authorList>
            <person name="Chandrashekar M."/>
            <person name="Mahajan M.S."/>
            <person name="Dave K.J."/>
            <person name="Vatsa P."/>
            <person name="Nathani N.M."/>
        </authorList>
    </citation>
    <scope>NUCLEOTIDE SEQUENCE [LARGE SCALE GENOMIC DNA]</scope>
    <source>
        <strain evidence="20">KS3-K002</strain>
    </source>
</reference>
<keyword evidence="6 16" id="KW-0235">DNA replication</keyword>
<evidence type="ECO:0000256" key="9">
    <source>
        <dbReference type="ARBA" id="ARBA00022801"/>
    </source>
</evidence>
<dbReference type="EC" id="2.7.7.7" evidence="2 15"/>
<dbReference type="InterPro" id="IPR020046">
    <property type="entry name" value="5-3_exonucl_a-hlix_arch_N"/>
</dbReference>
<keyword evidence="11 16" id="KW-0239">DNA-directed DNA polymerase</keyword>
<dbReference type="InterPro" id="IPR001098">
    <property type="entry name" value="DNA-dir_DNA_pol_A_palm_dom"/>
</dbReference>
<evidence type="ECO:0000256" key="12">
    <source>
        <dbReference type="ARBA" id="ARBA00023125"/>
    </source>
</evidence>
<evidence type="ECO:0000256" key="1">
    <source>
        <dbReference type="ARBA" id="ARBA00007705"/>
    </source>
</evidence>
<evidence type="ECO:0000256" key="15">
    <source>
        <dbReference type="NCBIfam" id="TIGR00593"/>
    </source>
</evidence>
<evidence type="ECO:0000256" key="6">
    <source>
        <dbReference type="ARBA" id="ARBA00022705"/>
    </source>
</evidence>
<dbReference type="SMART" id="SM00475">
    <property type="entry name" value="53EXOc"/>
    <property type="match status" value="1"/>
</dbReference>
<evidence type="ECO:0000256" key="5">
    <source>
        <dbReference type="ARBA" id="ARBA00022695"/>
    </source>
</evidence>
<dbReference type="PANTHER" id="PTHR10133:SF27">
    <property type="entry name" value="DNA POLYMERASE NU"/>
    <property type="match status" value="1"/>
</dbReference>
<evidence type="ECO:0000256" key="4">
    <source>
        <dbReference type="ARBA" id="ARBA00022679"/>
    </source>
</evidence>
<dbReference type="PRINTS" id="PR00868">
    <property type="entry name" value="DNAPOLI"/>
</dbReference>